<keyword evidence="1" id="KW-0500">Molybdenum</keyword>
<evidence type="ECO:0000313" key="3">
    <source>
        <dbReference type="EMBL" id="QXJ28979.1"/>
    </source>
</evidence>
<evidence type="ECO:0000313" key="4">
    <source>
        <dbReference type="Proteomes" id="UP000694018"/>
    </source>
</evidence>
<dbReference type="Proteomes" id="UP000694018">
    <property type="component" value="Chromosome"/>
</dbReference>
<name>A0A8F5GTI3_SACSH</name>
<dbReference type="PANTHER" id="PTHR11908:SF132">
    <property type="entry name" value="ALDEHYDE OXIDASE 1-RELATED"/>
    <property type="match status" value="1"/>
</dbReference>
<dbReference type="AlphaFoldDB" id="A0A8F5GTI3"/>
<organism evidence="3 4">
    <name type="scientific">Saccharolobus shibatae (strain ATCC 51178 / DSM 5389 / JCM 8931 / NBRC 15437 / B12)</name>
    <name type="common">Sulfolobus shibatae</name>
    <dbReference type="NCBI Taxonomy" id="523848"/>
    <lineage>
        <taxon>Archaea</taxon>
        <taxon>Thermoproteota</taxon>
        <taxon>Thermoprotei</taxon>
        <taxon>Sulfolobales</taxon>
        <taxon>Sulfolobaceae</taxon>
        <taxon>Saccharolobus</taxon>
    </lineage>
</organism>
<evidence type="ECO:0000256" key="1">
    <source>
        <dbReference type="ARBA" id="ARBA00022505"/>
    </source>
</evidence>
<dbReference type="InterPro" id="IPR000674">
    <property type="entry name" value="Ald_Oxase/Xan_DH_a/b"/>
</dbReference>
<sequence>MITITEARKEILKSHPRIDAIYKVTGIAKYVADWNVKDVLYGAVIKSKIPHGKVKSIDVNEAKKIEGVKDIVTCFDDNTIWNAGEKFHRRRVFTDHVRYLGDIIGAVAAETKFSAKIAAETVKVEYEEYPAIFKIEDAMKPDAPKIWEDGNVKGPLVISYGDIEKDFAEADLIFKGNFKTSRVANAQLEPAASLAWWEGNRLTVVAATQSIFGCREGLAKDLGIPIENVRVITYYKGGGFGNKASDMNYDLIAAILAKRTGRPVLIEFSREDEFSLVHGRWGTDQTLEAAVKKDGTILSFRIKAYADVGAYTRAIGKFVEGPESYYSTRSWYSEIYAVYTNTPPTGHMRAPPGPQSCFATESLIDEIAYKLGVNPLDLRLKNAVTKVHNSSNLTSNGLRECLLRGAKEFNWYNRWKKPEKPKKGEIVRGVGMAMAAWHARVGYGEAKIRLKPDGRVELFVGVVDIGTGAKTTMAMIVSRYLGVPIENIDIIWGDTENTPYSIGESGSRTTSFTGNAVKEASLELREKILNLASQFTGIEKKHLEIVNGKVVSLDSSIEIDIGDLLTKTKTDYLETFVRINQELDKNMERLSFAAHFCEVEIDTETGEINVIDYLAVHDSGEIVNYLTAENQVKGGIVMGIGMALNEKLIFSDYDGSLLNGNFMTYRLPTIDKIPNIRVIFVETEDPYGPKSLGEVSIVPVPACIGNAIFNATTIRLTELPFSRETLLAKLDESVFTKV</sequence>
<dbReference type="GO" id="GO:0005506">
    <property type="term" value="F:iron ion binding"/>
    <property type="evidence" value="ECO:0007669"/>
    <property type="project" value="InterPro"/>
</dbReference>
<dbReference type="Pfam" id="PF02738">
    <property type="entry name" value="MoCoBD_1"/>
    <property type="match status" value="1"/>
</dbReference>
<dbReference type="EMBL" id="CP077717">
    <property type="protein sequence ID" value="QXJ28979.1"/>
    <property type="molecule type" value="Genomic_DNA"/>
</dbReference>
<dbReference type="InterPro" id="IPR046867">
    <property type="entry name" value="AldOxase/xan_DH_MoCoBD2"/>
</dbReference>
<gene>
    <name evidence="3" type="ORF">J5U23_01848</name>
</gene>
<dbReference type="SMART" id="SM01008">
    <property type="entry name" value="Ald_Xan_dh_C"/>
    <property type="match status" value="1"/>
</dbReference>
<evidence type="ECO:0000259" key="2">
    <source>
        <dbReference type="SMART" id="SM01008"/>
    </source>
</evidence>
<dbReference type="InterPro" id="IPR016208">
    <property type="entry name" value="Ald_Oxase/xanthine_DH-like"/>
</dbReference>
<dbReference type="OrthoDB" id="57164at2157"/>
<dbReference type="PANTHER" id="PTHR11908">
    <property type="entry name" value="XANTHINE DEHYDROGENASE"/>
    <property type="match status" value="1"/>
</dbReference>
<dbReference type="RefSeq" id="WP_218265955.1">
    <property type="nucleotide sequence ID" value="NZ_CP077717.1"/>
</dbReference>
<dbReference type="Pfam" id="PF01315">
    <property type="entry name" value="Ald_Xan_dh_C"/>
    <property type="match status" value="1"/>
</dbReference>
<protein>
    <submittedName>
        <fullName evidence="3">Xanthine dehydrogenase, molybdenum binding subunit</fullName>
        <ecNumber evidence="3">1.17.1.4</ecNumber>
    </submittedName>
</protein>
<reference evidence="3" key="1">
    <citation type="journal article" date="2021" name="Environ. Microbiol.">
        <title>New insights into the diversity and evolution of the archaeal mobilome from three complete genomes of Saccharolobus shibatae.</title>
        <authorList>
            <person name="Medvedeva S."/>
            <person name="Brandt D."/>
            <person name="Cvirkaite-Krupovic V."/>
            <person name="Liu Y."/>
            <person name="Severinov K."/>
            <person name="Ishino S."/>
            <person name="Ishino Y."/>
            <person name="Prangishvili D."/>
            <person name="Kalinowski J."/>
            <person name="Krupovic M."/>
        </authorList>
    </citation>
    <scope>NUCLEOTIDE SEQUENCE</scope>
    <source>
        <strain evidence="3">B12</strain>
    </source>
</reference>
<feature type="domain" description="Aldehyde oxidase/xanthine dehydrogenase a/b hammerhead" evidence="2">
    <location>
        <begin position="25"/>
        <end position="130"/>
    </location>
</feature>
<dbReference type="KEGG" id="sshi:J5U23_01848"/>
<accession>A0A8F5GTI3</accession>
<dbReference type="GO" id="GO:0004854">
    <property type="term" value="F:xanthine dehydrogenase activity"/>
    <property type="evidence" value="ECO:0007669"/>
    <property type="project" value="UniProtKB-EC"/>
</dbReference>
<dbReference type="EC" id="1.17.1.4" evidence="3"/>
<proteinExistence type="predicted"/>
<keyword evidence="3" id="KW-0560">Oxidoreductase</keyword>
<dbReference type="Pfam" id="PF20256">
    <property type="entry name" value="MoCoBD_2"/>
    <property type="match status" value="1"/>
</dbReference>
<dbReference type="InterPro" id="IPR008274">
    <property type="entry name" value="AldOxase/xan_DH_MoCoBD1"/>
</dbReference>
<dbReference type="GeneID" id="65563362"/>